<dbReference type="Proteomes" id="UP000800200">
    <property type="component" value="Unassembled WGS sequence"/>
</dbReference>
<dbReference type="EMBL" id="ML994612">
    <property type="protein sequence ID" value="KAF2194315.1"/>
    <property type="molecule type" value="Genomic_DNA"/>
</dbReference>
<organism evidence="2 3">
    <name type="scientific">Zopfia rhizophila CBS 207.26</name>
    <dbReference type="NCBI Taxonomy" id="1314779"/>
    <lineage>
        <taxon>Eukaryota</taxon>
        <taxon>Fungi</taxon>
        <taxon>Dikarya</taxon>
        <taxon>Ascomycota</taxon>
        <taxon>Pezizomycotina</taxon>
        <taxon>Dothideomycetes</taxon>
        <taxon>Dothideomycetes incertae sedis</taxon>
        <taxon>Zopfiaceae</taxon>
        <taxon>Zopfia</taxon>
    </lineage>
</organism>
<feature type="non-terminal residue" evidence="2">
    <location>
        <position position="1"/>
    </location>
</feature>
<dbReference type="PANTHER" id="PTHR24148">
    <property type="entry name" value="ANKYRIN REPEAT DOMAIN-CONTAINING PROTEIN 39 HOMOLOG-RELATED"/>
    <property type="match status" value="1"/>
</dbReference>
<gene>
    <name evidence="2" type="ORF">K469DRAFT_488174</name>
</gene>
<dbReference type="AlphaFoldDB" id="A0A6A6ET14"/>
<dbReference type="InterPro" id="IPR052895">
    <property type="entry name" value="HetReg/Transcr_Mod"/>
</dbReference>
<dbReference type="OrthoDB" id="2157530at2759"/>
<evidence type="ECO:0000259" key="1">
    <source>
        <dbReference type="Pfam" id="PF06985"/>
    </source>
</evidence>
<sequence>WGRPEVTVPITCNGRGLRITTNLRESLCQAHSPMTLWADAVCINQAKSQEQGHGVSLMGEIYRNAKRVFVYLGLAHGNDTHGAVTLLKDVKELISRFSSIDNMSMLEPSDTLYKDTRWVSLKKMQFHPWFAPAWVIQEV</sequence>
<accession>A0A6A6ET14</accession>
<name>A0A6A6ET14_9PEZI</name>
<keyword evidence="3" id="KW-1185">Reference proteome</keyword>
<dbReference type="Pfam" id="PF06985">
    <property type="entry name" value="HET"/>
    <property type="match status" value="1"/>
</dbReference>
<proteinExistence type="predicted"/>
<evidence type="ECO:0000313" key="3">
    <source>
        <dbReference type="Proteomes" id="UP000800200"/>
    </source>
</evidence>
<protein>
    <recommendedName>
        <fullName evidence="1">Heterokaryon incompatibility domain-containing protein</fullName>
    </recommendedName>
</protein>
<dbReference type="InterPro" id="IPR010730">
    <property type="entry name" value="HET"/>
</dbReference>
<dbReference type="PANTHER" id="PTHR24148:SF64">
    <property type="entry name" value="HETEROKARYON INCOMPATIBILITY DOMAIN-CONTAINING PROTEIN"/>
    <property type="match status" value="1"/>
</dbReference>
<evidence type="ECO:0000313" key="2">
    <source>
        <dbReference type="EMBL" id="KAF2194315.1"/>
    </source>
</evidence>
<feature type="non-terminal residue" evidence="2">
    <location>
        <position position="139"/>
    </location>
</feature>
<reference evidence="2" key="1">
    <citation type="journal article" date="2020" name="Stud. Mycol.">
        <title>101 Dothideomycetes genomes: a test case for predicting lifestyles and emergence of pathogens.</title>
        <authorList>
            <person name="Haridas S."/>
            <person name="Albert R."/>
            <person name="Binder M."/>
            <person name="Bloem J."/>
            <person name="Labutti K."/>
            <person name="Salamov A."/>
            <person name="Andreopoulos B."/>
            <person name="Baker S."/>
            <person name="Barry K."/>
            <person name="Bills G."/>
            <person name="Bluhm B."/>
            <person name="Cannon C."/>
            <person name="Castanera R."/>
            <person name="Culley D."/>
            <person name="Daum C."/>
            <person name="Ezra D."/>
            <person name="Gonzalez J."/>
            <person name="Henrissat B."/>
            <person name="Kuo A."/>
            <person name="Liang C."/>
            <person name="Lipzen A."/>
            <person name="Lutzoni F."/>
            <person name="Magnuson J."/>
            <person name="Mondo S."/>
            <person name="Nolan M."/>
            <person name="Ohm R."/>
            <person name="Pangilinan J."/>
            <person name="Park H.-J."/>
            <person name="Ramirez L."/>
            <person name="Alfaro M."/>
            <person name="Sun H."/>
            <person name="Tritt A."/>
            <person name="Yoshinaga Y."/>
            <person name="Zwiers L.-H."/>
            <person name="Turgeon B."/>
            <person name="Goodwin S."/>
            <person name="Spatafora J."/>
            <person name="Crous P."/>
            <person name="Grigoriev I."/>
        </authorList>
    </citation>
    <scope>NUCLEOTIDE SEQUENCE</scope>
    <source>
        <strain evidence="2">CBS 207.26</strain>
    </source>
</reference>
<feature type="domain" description="Heterokaryon incompatibility" evidence="1">
    <location>
        <begin position="1"/>
        <end position="138"/>
    </location>
</feature>